<reference evidence="3 4" key="1">
    <citation type="journal article" date="2014" name="PLoS ONE">
        <title>The first complete genome sequence of the class fimbriimonadia in the phylum armatimonadetes.</title>
        <authorList>
            <person name="Hu Z.Y."/>
            <person name="Wang Y.Z."/>
            <person name="Im W.T."/>
            <person name="Wang S.Y."/>
            <person name="Zhao G.P."/>
            <person name="Zheng H.J."/>
            <person name="Quan Z.X."/>
        </authorList>
    </citation>
    <scope>NUCLEOTIDE SEQUENCE [LARGE SCALE GENOMIC DNA]</scope>
    <source>
        <strain evidence="3">Gsoil 348</strain>
    </source>
</reference>
<dbReference type="Gene3D" id="3.40.50.1820">
    <property type="entry name" value="alpha/beta hydrolase"/>
    <property type="match status" value="1"/>
</dbReference>
<name>A0A068NQ32_FIMGI</name>
<dbReference type="STRING" id="661478.OP10G_2109"/>
<sequence>MVSVLVAAAALSSAQRLPQGGVVWRLRVAHHIRVGFLVDLPEGYERDPKQKWPFILFLHGSGERGDNLSKVRVHGPPKEVANGRKLPFIVVSPQCPDGQIWDTEVLSGLVNELEKRYRIDKTREYLTGLSMGGFGVWELAAAMPDRFAAIAPICGGGSWIKCWMLAKTPIWAVHGDSDPSVPYDETRRMVENVRKLGNPEVRFDLIPGGGHDVWSAVYAGDEIYDWFLKHKRQ</sequence>
<dbReference type="AlphaFoldDB" id="A0A068NQ32"/>
<dbReference type="OrthoDB" id="9764953at2"/>
<organism evidence="3 4">
    <name type="scientific">Fimbriimonas ginsengisoli Gsoil 348</name>
    <dbReference type="NCBI Taxonomy" id="661478"/>
    <lineage>
        <taxon>Bacteria</taxon>
        <taxon>Bacillati</taxon>
        <taxon>Armatimonadota</taxon>
        <taxon>Fimbriimonadia</taxon>
        <taxon>Fimbriimonadales</taxon>
        <taxon>Fimbriimonadaceae</taxon>
        <taxon>Fimbriimonas</taxon>
    </lineage>
</organism>
<dbReference type="HOGENOM" id="CLU_064094_0_0_0"/>
<dbReference type="Pfam" id="PF00326">
    <property type="entry name" value="Peptidase_S9"/>
    <property type="match status" value="1"/>
</dbReference>
<dbReference type="InterPro" id="IPR029058">
    <property type="entry name" value="AB_hydrolase_fold"/>
</dbReference>
<proteinExistence type="predicted"/>
<dbReference type="GO" id="GO:0006508">
    <property type="term" value="P:proteolysis"/>
    <property type="evidence" value="ECO:0007669"/>
    <property type="project" value="InterPro"/>
</dbReference>
<dbReference type="SUPFAM" id="SSF53474">
    <property type="entry name" value="alpha/beta-Hydrolases"/>
    <property type="match status" value="1"/>
</dbReference>
<feature type="domain" description="Peptidase S9 prolyl oligopeptidase catalytic" evidence="2">
    <location>
        <begin position="166"/>
        <end position="230"/>
    </location>
</feature>
<gene>
    <name evidence="3" type="ORF">OP10G_2109</name>
</gene>
<dbReference type="eggNOG" id="COG4099">
    <property type="taxonomic scope" value="Bacteria"/>
</dbReference>
<dbReference type="PANTHER" id="PTHR43037">
    <property type="entry name" value="UNNAMED PRODUCT-RELATED"/>
    <property type="match status" value="1"/>
</dbReference>
<accession>A0A068NQ32</accession>
<evidence type="ECO:0000256" key="1">
    <source>
        <dbReference type="ARBA" id="ARBA00022729"/>
    </source>
</evidence>
<protein>
    <submittedName>
        <fullName evidence="3">Phospholipase/carboxylesterase</fullName>
    </submittedName>
</protein>
<evidence type="ECO:0000313" key="3">
    <source>
        <dbReference type="EMBL" id="AIE85477.1"/>
    </source>
</evidence>
<dbReference type="PANTHER" id="PTHR43037:SF1">
    <property type="entry name" value="BLL1128 PROTEIN"/>
    <property type="match status" value="1"/>
</dbReference>
<dbReference type="InterPro" id="IPR001375">
    <property type="entry name" value="Peptidase_S9_cat"/>
</dbReference>
<dbReference type="InterPro" id="IPR050955">
    <property type="entry name" value="Plant_Biomass_Hydrol_Est"/>
</dbReference>
<dbReference type="Pfam" id="PF00756">
    <property type="entry name" value="Esterase"/>
    <property type="match status" value="1"/>
</dbReference>
<evidence type="ECO:0000313" key="4">
    <source>
        <dbReference type="Proteomes" id="UP000027982"/>
    </source>
</evidence>
<dbReference type="EMBL" id="CP007139">
    <property type="protein sequence ID" value="AIE85477.1"/>
    <property type="molecule type" value="Genomic_DNA"/>
</dbReference>
<dbReference type="Proteomes" id="UP000027982">
    <property type="component" value="Chromosome"/>
</dbReference>
<keyword evidence="1" id="KW-0732">Signal</keyword>
<evidence type="ECO:0000259" key="2">
    <source>
        <dbReference type="Pfam" id="PF00326"/>
    </source>
</evidence>
<dbReference type="InterPro" id="IPR000801">
    <property type="entry name" value="Esterase-like"/>
</dbReference>
<dbReference type="RefSeq" id="WP_025225953.1">
    <property type="nucleotide sequence ID" value="NZ_CP007139.1"/>
</dbReference>
<dbReference type="GO" id="GO:0008236">
    <property type="term" value="F:serine-type peptidase activity"/>
    <property type="evidence" value="ECO:0007669"/>
    <property type="project" value="InterPro"/>
</dbReference>
<keyword evidence="4" id="KW-1185">Reference proteome</keyword>
<dbReference type="KEGG" id="fgi:OP10G_2109"/>